<accession>A0ABP5KAK8</accession>
<dbReference type="PROSITE" id="PS51318">
    <property type="entry name" value="TAT"/>
    <property type="match status" value="1"/>
</dbReference>
<dbReference type="InterPro" id="IPR031924">
    <property type="entry name" value="GH115"/>
</dbReference>
<comment type="caution">
    <text evidence="4">The sequence shown here is derived from an EMBL/GenBank/DDBJ whole genome shotgun (WGS) entry which is preliminary data.</text>
</comment>
<sequence>MDSSDPRHDPSSTSATPPGETPSAGASAADDSPAAAAADGVSRRVVLGAGLGLGALSATAGGALALPGTAAAASPDHPHPPRPTDPGAYIAHTPGRGRFPLVAGGRAAPLVADGDDFPGVLRALGDLRTDLERVTGVRPALTRGRPPAGRVAVLVGTIGRSPLIDGLVAAGKLDVTGVEGRWETSLHQVVDDPLPGLDRAFVIAGSDQRGTIFGIYDVSRGIGVSPWHFWADVPARRHHALYVLPGRFSQGTPAVKYRGIFINDENPALGRWAPGHFGPGHAEGHPNGFNSAFFAKVFEVMLRLKANYLWPAVWGRAFAEDDPENHATATEYGIVMGTSHEAPMMRGIEEWNRHAVAAVRDEDGNIVTEGHDPYGGTGEWSFVRNEAAVSAYWRDGIRRMAAEGFEGVVTLGMRGNGDTSLPDGDGIELMQRIIATERGILAEELGDAAGVPQVWTMYKEVQHYWDSGMQAPDDVTVVFTDDNWGNLRRVPDASLPPRSGGYGLYYHFDYVGGGRNYKWVDTANLANTWEQLHQTYTHGIRQLWVANVGDLKSNELPTQYFLDYAWNPDRWPVENLPEWERRYAAENFGPRHAAAIAEVLHEYGRLQARRKPELLNRRITLDPAKDPATDSSAVVYDDQATPFSRVNYHELDRVTDEWQELARTADRIESRLDRADRAAYFQLVRYAVRGTAVVYALRRAEFTNLLYAAQGRAAANQLAAETDALFAEDQALADYYNHTLSGGKWKGFQTQPKIGYGDVERYGPNAPWQQPEKDHEALPDEVFPAVQRTDPAAGAILGVAVEGSEEWWPDAAGPALLPAISPYDSGPAPYIEVFNRGRSPFGYRIEPAVPWLRVDRPRGRVTSQIRARLRVDFARAPRGTTTVPVLVTGAGRTVEVHARVHRPSVRHSALAGSVEAGGCVSVEAERHTRAVPAAGVAWRRIPDIGRTAGGMAPFPVTAAPRPAGEGPRLEYTMTLFTTGTLRVAAYLSPRNSVLTPDGLRYAVAFDDDAPQTVNITRVTGADDGRMNRQWERNTSDNVNVTVTEHRVTRPGVHVLKLWMVDPTVVVQKLVVDTGGVRHSYLGPPPSVFVRR</sequence>
<dbReference type="InterPro" id="IPR006311">
    <property type="entry name" value="TAT_signal"/>
</dbReference>
<evidence type="ECO:0000313" key="4">
    <source>
        <dbReference type="EMBL" id="GAA2129704.1"/>
    </source>
</evidence>
<name>A0ABP5KAK8_9ACTN</name>
<dbReference type="Pfam" id="PF17829">
    <property type="entry name" value="GH115_C"/>
    <property type="match status" value="1"/>
</dbReference>
<dbReference type="PANTHER" id="PTHR37842">
    <property type="match status" value="1"/>
</dbReference>
<feature type="domain" description="Gylcosyl hydrolase 115 C-terminal" evidence="3">
    <location>
        <begin position="913"/>
        <end position="1084"/>
    </location>
</feature>
<evidence type="ECO:0000259" key="3">
    <source>
        <dbReference type="Pfam" id="PF17829"/>
    </source>
</evidence>
<dbReference type="PANTHER" id="PTHR37842:SF2">
    <property type="entry name" value="GYLCOSYL HYDROLASE 115 C-TERMINAL DOMAIN-CONTAINING PROTEIN"/>
    <property type="match status" value="1"/>
</dbReference>
<dbReference type="GO" id="GO:0016787">
    <property type="term" value="F:hydrolase activity"/>
    <property type="evidence" value="ECO:0007669"/>
    <property type="project" value="UniProtKB-KW"/>
</dbReference>
<evidence type="ECO:0000256" key="2">
    <source>
        <dbReference type="SAM" id="MobiDB-lite"/>
    </source>
</evidence>
<dbReference type="InterPro" id="IPR041437">
    <property type="entry name" value="GH115_C"/>
</dbReference>
<dbReference type="Gene3D" id="3.20.20.520">
    <property type="entry name" value="Glycosyl hydrolase family 115"/>
    <property type="match status" value="1"/>
</dbReference>
<feature type="compositionally biased region" description="Low complexity" evidence="2">
    <location>
        <begin position="22"/>
        <end position="39"/>
    </location>
</feature>
<evidence type="ECO:0000313" key="5">
    <source>
        <dbReference type="Proteomes" id="UP001500443"/>
    </source>
</evidence>
<gene>
    <name evidence="4" type="ORF">GCM10009802_37580</name>
</gene>
<dbReference type="Gene3D" id="2.60.120.1620">
    <property type="match status" value="1"/>
</dbReference>
<dbReference type="Pfam" id="PF15979">
    <property type="entry name" value="Glyco_hydro_115"/>
    <property type="match status" value="1"/>
</dbReference>
<feature type="compositionally biased region" description="Basic and acidic residues" evidence="2">
    <location>
        <begin position="1"/>
        <end position="10"/>
    </location>
</feature>
<feature type="region of interest" description="Disordered" evidence="2">
    <location>
        <begin position="69"/>
        <end position="89"/>
    </location>
</feature>
<dbReference type="RefSeq" id="WP_344291151.1">
    <property type="nucleotide sequence ID" value="NZ_BAAAPF010000125.1"/>
</dbReference>
<dbReference type="InterPro" id="IPR042301">
    <property type="entry name" value="GH115_sf"/>
</dbReference>
<protein>
    <submittedName>
        <fullName evidence="4">Glycosyl hydrolase 115 family protein</fullName>
    </submittedName>
</protein>
<organism evidence="4 5">
    <name type="scientific">Streptomyces synnematoformans</name>
    <dbReference type="NCBI Taxonomy" id="415721"/>
    <lineage>
        <taxon>Bacteria</taxon>
        <taxon>Bacillati</taxon>
        <taxon>Actinomycetota</taxon>
        <taxon>Actinomycetes</taxon>
        <taxon>Kitasatosporales</taxon>
        <taxon>Streptomycetaceae</taxon>
        <taxon>Streptomyces</taxon>
    </lineage>
</organism>
<dbReference type="Proteomes" id="UP001500443">
    <property type="component" value="Unassembled WGS sequence"/>
</dbReference>
<keyword evidence="1 4" id="KW-0378">Hydrolase</keyword>
<keyword evidence="5" id="KW-1185">Reference proteome</keyword>
<feature type="region of interest" description="Disordered" evidence="2">
    <location>
        <begin position="1"/>
        <end position="39"/>
    </location>
</feature>
<proteinExistence type="predicted"/>
<dbReference type="Gene3D" id="1.20.58.2150">
    <property type="match status" value="1"/>
</dbReference>
<dbReference type="InterPro" id="IPR029018">
    <property type="entry name" value="Hex-like_dom2"/>
</dbReference>
<evidence type="ECO:0000256" key="1">
    <source>
        <dbReference type="ARBA" id="ARBA00022801"/>
    </source>
</evidence>
<dbReference type="Gene3D" id="3.30.379.10">
    <property type="entry name" value="Chitobiase/beta-hexosaminidase domain 2-like"/>
    <property type="match status" value="1"/>
</dbReference>
<dbReference type="EMBL" id="BAAAPF010000125">
    <property type="protein sequence ID" value="GAA2129704.1"/>
    <property type="molecule type" value="Genomic_DNA"/>
</dbReference>
<reference evidence="5" key="1">
    <citation type="journal article" date="2019" name="Int. J. Syst. Evol. Microbiol.">
        <title>The Global Catalogue of Microorganisms (GCM) 10K type strain sequencing project: providing services to taxonomists for standard genome sequencing and annotation.</title>
        <authorList>
            <consortium name="The Broad Institute Genomics Platform"/>
            <consortium name="The Broad Institute Genome Sequencing Center for Infectious Disease"/>
            <person name="Wu L."/>
            <person name="Ma J."/>
        </authorList>
    </citation>
    <scope>NUCLEOTIDE SEQUENCE [LARGE SCALE GENOMIC DNA]</scope>
    <source>
        <strain evidence="5">JCM 15481</strain>
    </source>
</reference>